<dbReference type="EMBL" id="CAWYQH010000108">
    <property type="protein sequence ID" value="CAK8689715.1"/>
    <property type="molecule type" value="Genomic_DNA"/>
</dbReference>
<gene>
    <name evidence="1" type="ORF">CVLEPA_LOCUS21681</name>
</gene>
<dbReference type="Proteomes" id="UP001642483">
    <property type="component" value="Unassembled WGS sequence"/>
</dbReference>
<keyword evidence="2" id="KW-1185">Reference proteome</keyword>
<accession>A0ABP0GHM7</accession>
<organism evidence="1 2">
    <name type="scientific">Clavelina lepadiformis</name>
    <name type="common">Light-bulb sea squirt</name>
    <name type="synonym">Ascidia lepadiformis</name>
    <dbReference type="NCBI Taxonomy" id="159417"/>
    <lineage>
        <taxon>Eukaryota</taxon>
        <taxon>Metazoa</taxon>
        <taxon>Chordata</taxon>
        <taxon>Tunicata</taxon>
        <taxon>Ascidiacea</taxon>
        <taxon>Aplousobranchia</taxon>
        <taxon>Clavelinidae</taxon>
        <taxon>Clavelina</taxon>
    </lineage>
</organism>
<name>A0ABP0GHM7_CLALP</name>
<proteinExistence type="predicted"/>
<protein>
    <submittedName>
        <fullName evidence="1">Uncharacterized protein</fullName>
    </submittedName>
</protein>
<evidence type="ECO:0000313" key="1">
    <source>
        <dbReference type="EMBL" id="CAK8689715.1"/>
    </source>
</evidence>
<sequence>MGERLKRIRYRLANPTSSFLAKRKKHVGFETLLLQSDKMFGFLSRIEVITWSSDHYNKCLSLTYIYNKALLIKIWLGSKYKATRKAVTRLTQFQSDPKLTTEIERFVESRAGGMASFQVGLKVNLSQPCK</sequence>
<comment type="caution">
    <text evidence="1">The sequence shown here is derived from an EMBL/GenBank/DDBJ whole genome shotgun (WGS) entry which is preliminary data.</text>
</comment>
<evidence type="ECO:0000313" key="2">
    <source>
        <dbReference type="Proteomes" id="UP001642483"/>
    </source>
</evidence>
<reference evidence="1 2" key="1">
    <citation type="submission" date="2024-02" db="EMBL/GenBank/DDBJ databases">
        <authorList>
            <person name="Daric V."/>
            <person name="Darras S."/>
        </authorList>
    </citation>
    <scope>NUCLEOTIDE SEQUENCE [LARGE SCALE GENOMIC DNA]</scope>
</reference>